<dbReference type="VEuPathDB" id="FungiDB:H257_17144"/>
<evidence type="ECO:0000313" key="2">
    <source>
        <dbReference type="Proteomes" id="UP000284702"/>
    </source>
</evidence>
<dbReference type="Proteomes" id="UP000284702">
    <property type="component" value="Unassembled WGS sequence"/>
</dbReference>
<protein>
    <submittedName>
        <fullName evidence="1">Uncharacterized protein</fullName>
    </submittedName>
</protein>
<name>A0A3R7WNT8_APHAT</name>
<sequence length="412" mass="44845">NAKPPPDEVEQLASISGLVPLDQLLDDIQASLALESTAAASLRRALQMDLGVFYFHRRQFDEAVACFEPLTAGSVDKTLLGYMRACESVVGTPTPPPSTADAAVLTWSDHHEWAKLLPALEQDNLRRLTPPQGNNTVLTICGLPPSASGASPELGFPIKSVLTLLEAVIKQVVKSIDGVLDWLPVSVLHVVISLTAGLLQRMYALNLCEYRISYDLTPYGDLAILTAFAPSATDLPCGDPAQSVKVPQADVVHVHLACLHALLARCPRDPRWHCAQADISVNPIVLQKLSSAADFKAAVRSYLVAASLATNFFADPEFANVIDHGSLSYCLVKLGAHVAAAVLYQTFPGDEIAYGLRILHLNVDILTQLIQCPELNASNPVPSKKDMEQRILRSYFRELCRLYLVPERVHYA</sequence>
<gene>
    <name evidence="1" type="ORF">B5M09_006834</name>
</gene>
<dbReference type="GO" id="GO:0032039">
    <property type="term" value="C:integrator complex"/>
    <property type="evidence" value="ECO:0007669"/>
    <property type="project" value="TreeGrafter"/>
</dbReference>
<proteinExistence type="predicted"/>
<dbReference type="GO" id="GO:0005694">
    <property type="term" value="C:chromosome"/>
    <property type="evidence" value="ECO:0007669"/>
    <property type="project" value="UniProtKB-SubCell"/>
</dbReference>
<dbReference type="PANTHER" id="PTHR13350:SF1">
    <property type="entry name" value="INTEGRATOR COMPLEX SUBUNIT 8"/>
    <property type="match status" value="1"/>
</dbReference>
<reference evidence="1" key="1">
    <citation type="submission" date="2018-07" db="EMBL/GenBank/DDBJ databases">
        <title>Annotation of Aphanomyces astaci genome assembly.</title>
        <authorList>
            <person name="Studholme D.J."/>
        </authorList>
    </citation>
    <scope>NUCLEOTIDE SEQUENCE [LARGE SCALE GENOMIC DNA]</scope>
    <source>
        <strain evidence="1">Pc</strain>
    </source>
</reference>
<dbReference type="EMBL" id="MZMZ02001988">
    <property type="protein sequence ID" value="RQM27724.1"/>
    <property type="molecule type" value="Genomic_DNA"/>
</dbReference>
<evidence type="ECO:0000313" key="1">
    <source>
        <dbReference type="EMBL" id="RQM27724.1"/>
    </source>
</evidence>
<comment type="caution">
    <text evidence="1">The sequence shown here is derived from an EMBL/GenBank/DDBJ whole genome shotgun (WGS) entry which is preliminary data.</text>
</comment>
<dbReference type="GO" id="GO:0034472">
    <property type="term" value="P:snRNA 3'-end processing"/>
    <property type="evidence" value="ECO:0007669"/>
    <property type="project" value="InterPro"/>
</dbReference>
<organism evidence="1 2">
    <name type="scientific">Aphanomyces astaci</name>
    <name type="common">Crayfish plague agent</name>
    <dbReference type="NCBI Taxonomy" id="112090"/>
    <lineage>
        <taxon>Eukaryota</taxon>
        <taxon>Sar</taxon>
        <taxon>Stramenopiles</taxon>
        <taxon>Oomycota</taxon>
        <taxon>Saprolegniomycetes</taxon>
        <taxon>Saprolegniales</taxon>
        <taxon>Verrucalvaceae</taxon>
        <taxon>Aphanomyces</taxon>
    </lineage>
</organism>
<dbReference type="AlphaFoldDB" id="A0A3R7WNT8"/>
<accession>A0A3R7WNT8</accession>
<dbReference type="InterPro" id="IPR038751">
    <property type="entry name" value="INTS8"/>
</dbReference>
<feature type="non-terminal residue" evidence="1">
    <location>
        <position position="1"/>
    </location>
</feature>
<dbReference type="PANTHER" id="PTHR13350">
    <property type="entry name" value="INTEGRATOR COMPLEX SUBUNIT 8"/>
    <property type="match status" value="1"/>
</dbReference>
<keyword evidence="2" id="KW-1185">Reference proteome</keyword>